<dbReference type="GO" id="GO:0016020">
    <property type="term" value="C:membrane"/>
    <property type="evidence" value="ECO:0007669"/>
    <property type="project" value="UniProtKB-SubCell"/>
</dbReference>
<evidence type="ECO:0000256" key="7">
    <source>
        <dbReference type="SAM" id="Phobius"/>
    </source>
</evidence>
<evidence type="ECO:0000256" key="2">
    <source>
        <dbReference type="ARBA" id="ARBA00009160"/>
    </source>
</evidence>
<dbReference type="InterPro" id="IPR002048">
    <property type="entry name" value="EF_hand_dom"/>
</dbReference>
<dbReference type="Proteomes" id="UP001516023">
    <property type="component" value="Unassembled WGS sequence"/>
</dbReference>
<keyword evidence="4" id="KW-0106">Calcium</keyword>
<evidence type="ECO:0000256" key="5">
    <source>
        <dbReference type="ARBA" id="ARBA00022989"/>
    </source>
</evidence>
<dbReference type="PROSITE" id="PS00018">
    <property type="entry name" value="EF_HAND_1"/>
    <property type="match status" value="1"/>
</dbReference>
<dbReference type="InterPro" id="IPR011992">
    <property type="entry name" value="EF-hand-dom_pair"/>
</dbReference>
<sequence>MSNPNTPKEDDKVNALIEKCTPILKKMTFSSFMGYCGGLTAQKVGRGMAIVIGLAFFGLQGLAYNGLISVDWKKVQDSAVSAIDTNNDGTIDADDLKTYWSKLKTIMSNNLPDASGFSLGFFYGLTH</sequence>
<comment type="similarity">
    <text evidence="2">Belongs to the FUN14 family.</text>
</comment>
<keyword evidence="5 7" id="KW-1133">Transmembrane helix</keyword>
<comment type="subcellular location">
    <subcellularLocation>
        <location evidence="1">Membrane</location>
    </subcellularLocation>
</comment>
<keyword evidence="10" id="KW-1185">Reference proteome</keyword>
<evidence type="ECO:0000256" key="3">
    <source>
        <dbReference type="ARBA" id="ARBA00022692"/>
    </source>
</evidence>
<dbReference type="SUPFAM" id="SSF47473">
    <property type="entry name" value="EF-hand"/>
    <property type="match status" value="1"/>
</dbReference>
<evidence type="ECO:0000259" key="8">
    <source>
        <dbReference type="PROSITE" id="PS50222"/>
    </source>
</evidence>
<dbReference type="AlphaFoldDB" id="A0ABD3NY39"/>
<feature type="domain" description="EF-hand" evidence="8">
    <location>
        <begin position="71"/>
        <end position="106"/>
    </location>
</feature>
<keyword evidence="6 7" id="KW-0472">Membrane</keyword>
<evidence type="ECO:0000256" key="1">
    <source>
        <dbReference type="ARBA" id="ARBA00004370"/>
    </source>
</evidence>
<dbReference type="PROSITE" id="PS50222">
    <property type="entry name" value="EF_HAND_2"/>
    <property type="match status" value="1"/>
</dbReference>
<proteinExistence type="inferred from homology"/>
<dbReference type="PANTHER" id="PTHR21346">
    <property type="entry name" value="FUN14 DOMAIN CONTAINING"/>
    <property type="match status" value="1"/>
</dbReference>
<keyword evidence="3 7" id="KW-0812">Transmembrane</keyword>
<name>A0ABD3NY39_9STRA</name>
<organism evidence="9 10">
    <name type="scientific">Cyclotella cryptica</name>
    <dbReference type="NCBI Taxonomy" id="29204"/>
    <lineage>
        <taxon>Eukaryota</taxon>
        <taxon>Sar</taxon>
        <taxon>Stramenopiles</taxon>
        <taxon>Ochrophyta</taxon>
        <taxon>Bacillariophyta</taxon>
        <taxon>Coscinodiscophyceae</taxon>
        <taxon>Thalassiosirophycidae</taxon>
        <taxon>Stephanodiscales</taxon>
        <taxon>Stephanodiscaceae</taxon>
        <taxon>Cyclotella</taxon>
    </lineage>
</organism>
<evidence type="ECO:0000313" key="10">
    <source>
        <dbReference type="Proteomes" id="UP001516023"/>
    </source>
</evidence>
<dbReference type="InterPro" id="IPR007014">
    <property type="entry name" value="FUN14"/>
</dbReference>
<evidence type="ECO:0000256" key="4">
    <source>
        <dbReference type="ARBA" id="ARBA00022837"/>
    </source>
</evidence>
<gene>
    <name evidence="9" type="ORF">HJC23_004353</name>
</gene>
<accession>A0ABD3NY39</accession>
<protein>
    <recommendedName>
        <fullName evidence="8">EF-hand domain-containing protein</fullName>
    </recommendedName>
</protein>
<evidence type="ECO:0000313" key="9">
    <source>
        <dbReference type="EMBL" id="KAL3780416.1"/>
    </source>
</evidence>
<dbReference type="EMBL" id="JABMIG020000350">
    <property type="protein sequence ID" value="KAL3780416.1"/>
    <property type="molecule type" value="Genomic_DNA"/>
</dbReference>
<reference evidence="9 10" key="1">
    <citation type="journal article" date="2020" name="G3 (Bethesda)">
        <title>Improved Reference Genome for Cyclotella cryptica CCMP332, a Model for Cell Wall Morphogenesis, Salinity Adaptation, and Lipid Production in Diatoms (Bacillariophyta).</title>
        <authorList>
            <person name="Roberts W.R."/>
            <person name="Downey K.M."/>
            <person name="Ruck E.C."/>
            <person name="Traller J.C."/>
            <person name="Alverson A.J."/>
        </authorList>
    </citation>
    <scope>NUCLEOTIDE SEQUENCE [LARGE SCALE GENOMIC DNA]</scope>
    <source>
        <strain evidence="9 10">CCMP332</strain>
    </source>
</reference>
<dbReference type="InterPro" id="IPR018247">
    <property type="entry name" value="EF_Hand_1_Ca_BS"/>
</dbReference>
<feature type="transmembrane region" description="Helical" evidence="7">
    <location>
        <begin position="47"/>
        <end position="67"/>
    </location>
</feature>
<dbReference type="PANTHER" id="PTHR21346:SF0">
    <property type="entry name" value="RE45833P"/>
    <property type="match status" value="1"/>
</dbReference>
<evidence type="ECO:0000256" key="6">
    <source>
        <dbReference type="ARBA" id="ARBA00023136"/>
    </source>
</evidence>
<comment type="caution">
    <text evidence="9">The sequence shown here is derived from an EMBL/GenBank/DDBJ whole genome shotgun (WGS) entry which is preliminary data.</text>
</comment>
<dbReference type="Pfam" id="PF04930">
    <property type="entry name" value="FUN14"/>
    <property type="match status" value="1"/>
</dbReference>